<feature type="region of interest" description="Disordered" evidence="1">
    <location>
        <begin position="762"/>
        <end position="790"/>
    </location>
</feature>
<dbReference type="PANTHER" id="PTHR33167:SF18">
    <property type="entry name" value="GB|AAF67766.1"/>
    <property type="match status" value="1"/>
</dbReference>
<organism evidence="2 6">
    <name type="scientific">Ziziphus jujuba</name>
    <name type="common">Chinese jujube</name>
    <name type="synonym">Ziziphus sativa</name>
    <dbReference type="NCBI Taxonomy" id="326968"/>
    <lineage>
        <taxon>Eukaryota</taxon>
        <taxon>Viridiplantae</taxon>
        <taxon>Streptophyta</taxon>
        <taxon>Embryophyta</taxon>
        <taxon>Tracheophyta</taxon>
        <taxon>Spermatophyta</taxon>
        <taxon>Magnoliopsida</taxon>
        <taxon>eudicotyledons</taxon>
        <taxon>Gunneridae</taxon>
        <taxon>Pentapetalae</taxon>
        <taxon>rosids</taxon>
        <taxon>fabids</taxon>
        <taxon>Rosales</taxon>
        <taxon>Rhamnaceae</taxon>
        <taxon>Paliureae</taxon>
        <taxon>Ziziphus</taxon>
    </lineage>
</organism>
<dbReference type="Proteomes" id="UP001652623">
    <property type="component" value="Chromosome 2"/>
</dbReference>
<protein>
    <submittedName>
        <fullName evidence="5 6">Uncharacterized protein LOC107408800</fullName>
    </submittedName>
    <submittedName>
        <fullName evidence="3">uncharacterized protein LOC107407982</fullName>
    </submittedName>
    <submittedName>
        <fullName evidence="4">uncharacterized protein LOC107408031</fullName>
    </submittedName>
</protein>
<dbReference type="AlphaFoldDB" id="A0A6P3Z9L0"/>
<feature type="compositionally biased region" description="Basic residues" evidence="1">
    <location>
        <begin position="778"/>
        <end position="787"/>
    </location>
</feature>
<evidence type="ECO:0000313" key="2">
    <source>
        <dbReference type="Proteomes" id="UP001652623"/>
    </source>
</evidence>
<keyword evidence="2" id="KW-1185">Reference proteome</keyword>
<accession>A0A6P3Z9L0</accession>
<dbReference type="InterPro" id="IPR008581">
    <property type="entry name" value="DUF863_pln"/>
</dbReference>
<evidence type="ECO:0000313" key="3">
    <source>
        <dbReference type="RefSeq" id="XP_015870813.1"/>
    </source>
</evidence>
<dbReference type="GeneID" id="107408800"/>
<dbReference type="RefSeq" id="XP_015870813.1">
    <property type="nucleotide sequence ID" value="XM_016015327.2"/>
</dbReference>
<dbReference type="PANTHER" id="PTHR33167">
    <property type="entry name" value="TRANSCRIPTION FACTOR, PUTATIVE (DUF863)-RELATED"/>
    <property type="match status" value="1"/>
</dbReference>
<dbReference type="RefSeq" id="XP_048329509.2">
    <property type="nucleotide sequence ID" value="XM_048473552.2"/>
</dbReference>
<gene>
    <name evidence="5 6" type="primary">LOC107408800</name>
    <name evidence="3" type="synonym">LOC107407982</name>
    <name evidence="4" type="synonym">LOC107408031</name>
</gene>
<evidence type="ECO:0000256" key="1">
    <source>
        <dbReference type="SAM" id="MobiDB-lite"/>
    </source>
</evidence>
<proteinExistence type="predicted"/>
<evidence type="ECO:0000313" key="4">
    <source>
        <dbReference type="RefSeq" id="XP_015870868.1"/>
    </source>
</evidence>
<feature type="region of interest" description="Disordered" evidence="1">
    <location>
        <begin position="849"/>
        <end position="873"/>
    </location>
</feature>
<dbReference type="RefSeq" id="XP_048329511.2">
    <property type="nucleotide sequence ID" value="XM_048473554.2"/>
</dbReference>
<reference evidence="2 5" key="1">
    <citation type="submission" date="2025-05" db="UniProtKB">
        <authorList>
            <consortium name="RefSeq"/>
        </authorList>
    </citation>
    <scope>NUCLEOTIDE SEQUENCE [LARGE SCALE GENOMIC DNA]</scope>
    <source>
        <tissue evidence="3 4">In vitro plantlets</tissue>
        <tissue evidence="5 6">Seedling</tissue>
    </source>
</reference>
<name>A0A6P3Z9L0_ZIZJJ</name>
<dbReference type="RefSeq" id="XP_015870868.1">
    <property type="nucleotide sequence ID" value="XM_016015382.2"/>
</dbReference>
<feature type="compositionally biased region" description="Polar residues" evidence="1">
    <location>
        <begin position="849"/>
        <end position="866"/>
    </location>
</feature>
<feature type="region of interest" description="Disordered" evidence="1">
    <location>
        <begin position="413"/>
        <end position="435"/>
    </location>
</feature>
<evidence type="ECO:0000313" key="6">
    <source>
        <dbReference type="RefSeq" id="XP_048329511.2"/>
    </source>
</evidence>
<sequence>MEMLEMGANMQCNSHFPGCYSTRNHRMDTNGSTWPLICDDKTMKSEYYYSGFMLPLSPSQLLGYNKEILKQTMLKQETIFKDQIQELHRLYGRQKELMDEIRRDELHKHDLRFEVACSKIALSQSSSQKSIQAPSLPLVNLSHAQMSVSGLGHTQSPLSVVQGKNIQACPYPARSEGCSKDVQVLESKCKKVGKKILDLQLSADEYIDIEECDLLDNEMIAEVPEVTSYPLRRLPQDVCNSDGKPVLEGNGLNCVFYGDAPSFHQSNHKSCAGRTLYGLENSKTNFGSHNDRHSGHSGAFYACNSNEHVLETEMTCRSSSLVTMRKLRDFERHPIAVQALPCFNTSVPLSKKIKSSAERPELDGNMLYNQKNSECSLKSDSEIYLNGSFSNVSQMDSKVSKANPKSLDFVTHVRNDDSDSVSDNHGRTKLQKDSVKVKTSSDINLNIMPPSCSSDVSVSQSIQKTHGVQRHEDPMRGFPWLRAKPAFNGEAGKGCEDQTLVESVTVQAYSACINDLEQKKGEASDLSCKGKPSVFCDHSSSSGFPCKTIQKPFEDVKSKEKDAVLDLNMAFDSFSESEIELGADEHATENKLNGKYLCFTDHIDLNSSINDNEFSPCRMTEIDLEAPVSPENKECSPPRGESDENQLETPFISSGQEDGDLQDELARVAAESIISISSCGLKSCLGKSPSKQFESSNNSLDWFAGIVSLLVGDPEDELAVALDSKEDIHNEKLLPEEMDYFEAMTLKLTETKVEEYCFRSNMPREEETATSSPLSQPRKGRTRRARQRKDFQKEILPSLASLSRYEVTEDLQTIGGLMEAAGTRWETGPLRYGVRNGYMRGRKRSCVSTSSGIDSTAGSLQKQLGSNPKPGNEERSIICWGKVTRRRRGQRYRVCNPKPVQSRV</sequence>
<feature type="compositionally biased region" description="Basic and acidic residues" evidence="1">
    <location>
        <begin position="631"/>
        <end position="642"/>
    </location>
</feature>
<evidence type="ECO:0000313" key="5">
    <source>
        <dbReference type="RefSeq" id="XP_048329509.2"/>
    </source>
</evidence>
<dbReference type="Pfam" id="PF05904">
    <property type="entry name" value="DUF863"/>
    <property type="match status" value="2"/>
</dbReference>
<feature type="region of interest" description="Disordered" evidence="1">
    <location>
        <begin position="628"/>
        <end position="647"/>
    </location>
</feature>